<organism evidence="2 3">
    <name type="scientific">Alosa alosa</name>
    <name type="common">allis shad</name>
    <dbReference type="NCBI Taxonomy" id="278164"/>
    <lineage>
        <taxon>Eukaryota</taxon>
        <taxon>Metazoa</taxon>
        <taxon>Chordata</taxon>
        <taxon>Craniata</taxon>
        <taxon>Vertebrata</taxon>
        <taxon>Euteleostomi</taxon>
        <taxon>Actinopterygii</taxon>
        <taxon>Neopterygii</taxon>
        <taxon>Teleostei</taxon>
        <taxon>Clupei</taxon>
        <taxon>Clupeiformes</taxon>
        <taxon>Clupeoidei</taxon>
        <taxon>Clupeidae</taxon>
        <taxon>Alosa</taxon>
    </lineage>
</organism>
<keyword evidence="3" id="KW-1185">Reference proteome</keyword>
<feature type="region of interest" description="Disordered" evidence="1">
    <location>
        <begin position="86"/>
        <end position="124"/>
    </location>
</feature>
<accession>A0AAV6GSU2</accession>
<feature type="compositionally biased region" description="Low complexity" evidence="1">
    <location>
        <begin position="31"/>
        <end position="40"/>
    </location>
</feature>
<protein>
    <submittedName>
        <fullName evidence="2">Uncharacterized protein</fullName>
    </submittedName>
</protein>
<gene>
    <name evidence="2" type="ORF">AALO_G00096900</name>
</gene>
<dbReference type="EMBL" id="JADWDJ010000007">
    <property type="protein sequence ID" value="KAG5278253.1"/>
    <property type="molecule type" value="Genomic_DNA"/>
</dbReference>
<evidence type="ECO:0000256" key="1">
    <source>
        <dbReference type="SAM" id="MobiDB-lite"/>
    </source>
</evidence>
<feature type="compositionally biased region" description="Polar residues" evidence="1">
    <location>
        <begin position="1"/>
        <end position="20"/>
    </location>
</feature>
<evidence type="ECO:0000313" key="2">
    <source>
        <dbReference type="EMBL" id="KAG5278253.1"/>
    </source>
</evidence>
<reference evidence="2" key="1">
    <citation type="submission" date="2020-10" db="EMBL/GenBank/DDBJ databases">
        <title>Chromosome-scale genome assembly of the Allis shad, Alosa alosa.</title>
        <authorList>
            <person name="Margot Z."/>
            <person name="Christophe K."/>
            <person name="Cabau C."/>
            <person name="Louis A."/>
            <person name="Berthelot C."/>
            <person name="Parey E."/>
            <person name="Roest Crollius H."/>
            <person name="Montfort J."/>
            <person name="Robinson-Rechavi M."/>
            <person name="Bucao C."/>
            <person name="Bouchez O."/>
            <person name="Gislard M."/>
            <person name="Lluch J."/>
            <person name="Milhes M."/>
            <person name="Lampietro C."/>
            <person name="Lopez Roques C."/>
            <person name="Donnadieu C."/>
            <person name="Braasch I."/>
            <person name="Desvignes T."/>
            <person name="Postlethwait J."/>
            <person name="Bobe J."/>
            <person name="Guiguen Y."/>
        </authorList>
    </citation>
    <scope>NUCLEOTIDE SEQUENCE</scope>
    <source>
        <strain evidence="2">M-15738</strain>
        <tissue evidence="2">Blood</tissue>
    </source>
</reference>
<evidence type="ECO:0000313" key="3">
    <source>
        <dbReference type="Proteomes" id="UP000823561"/>
    </source>
</evidence>
<comment type="caution">
    <text evidence="2">The sequence shown here is derived from an EMBL/GenBank/DDBJ whole genome shotgun (WGS) entry which is preliminary data.</text>
</comment>
<dbReference type="Proteomes" id="UP000823561">
    <property type="component" value="Chromosome 7"/>
</dbReference>
<proteinExistence type="predicted"/>
<sequence length="124" mass="13409">MAAESSRGNTVPLSLKNQARSRSHEFEQKHALGGAALLGGSRLMTAKPTANNVTEKHPSTPGESEDSRSIMKWWWAITSLGNRLQDDLPGCPILSPASSHRCPAAGENERQDPQSPCRPGRPLQ</sequence>
<feature type="region of interest" description="Disordered" evidence="1">
    <location>
        <begin position="1"/>
        <end position="68"/>
    </location>
</feature>
<name>A0AAV6GSU2_9TELE</name>
<dbReference type="AlphaFoldDB" id="A0AAV6GSU2"/>